<organism evidence="2 3">
    <name type="scientific">Telluria aromaticivorans</name>
    <dbReference type="NCBI Taxonomy" id="2725995"/>
    <lineage>
        <taxon>Bacteria</taxon>
        <taxon>Pseudomonadati</taxon>
        <taxon>Pseudomonadota</taxon>
        <taxon>Betaproteobacteria</taxon>
        <taxon>Burkholderiales</taxon>
        <taxon>Oxalobacteraceae</taxon>
        <taxon>Telluria group</taxon>
        <taxon>Telluria</taxon>
    </lineage>
</organism>
<dbReference type="Pfam" id="PF02698">
    <property type="entry name" value="DUF218"/>
    <property type="match status" value="1"/>
</dbReference>
<comment type="caution">
    <text evidence="2">The sequence shown here is derived from an EMBL/GenBank/DDBJ whole genome shotgun (WGS) entry which is preliminary data.</text>
</comment>
<sequence length="201" mass="22183">MPPSEFQRIGDYMMPPFPAQPSDIGFLFGTRHGVEQFCEAAWRLWRDGMFSRLLVSGGKTGGQPRAEAEVIAGRLVELGVPASILILETAATNTGENVRFGRARVAEAMDIAAVRSIVVIGKVCSTRRYLMTLQRHWPGLRMSVCPVNYFGVPDERWHEHDEFRARVLGEFGKIPAYVAQGFLAEIDGCAPYPQLGGTGRA</sequence>
<evidence type="ECO:0000259" key="1">
    <source>
        <dbReference type="Pfam" id="PF02698"/>
    </source>
</evidence>
<dbReference type="GO" id="GO:0043164">
    <property type="term" value="P:Gram-negative-bacterium-type cell wall biogenesis"/>
    <property type="evidence" value="ECO:0007669"/>
    <property type="project" value="TreeGrafter"/>
</dbReference>
<dbReference type="EMBL" id="JABAIV010000004">
    <property type="protein sequence ID" value="NNG23934.1"/>
    <property type="molecule type" value="Genomic_DNA"/>
</dbReference>
<dbReference type="GO" id="GO:0005886">
    <property type="term" value="C:plasma membrane"/>
    <property type="evidence" value="ECO:0007669"/>
    <property type="project" value="TreeGrafter"/>
</dbReference>
<dbReference type="GO" id="GO:0000270">
    <property type="term" value="P:peptidoglycan metabolic process"/>
    <property type="evidence" value="ECO:0007669"/>
    <property type="project" value="TreeGrafter"/>
</dbReference>
<dbReference type="InterPro" id="IPR051599">
    <property type="entry name" value="Cell_Envelope_Assoc"/>
</dbReference>
<dbReference type="CDD" id="cd06259">
    <property type="entry name" value="YdcF-like"/>
    <property type="match status" value="1"/>
</dbReference>
<protein>
    <submittedName>
        <fullName evidence="2">YdcF family protein</fullName>
    </submittedName>
</protein>
<dbReference type="Proteomes" id="UP000533905">
    <property type="component" value="Unassembled WGS sequence"/>
</dbReference>
<keyword evidence="3" id="KW-1185">Reference proteome</keyword>
<dbReference type="PANTHER" id="PTHR30336:SF4">
    <property type="entry name" value="ENVELOPE BIOGENESIS FACTOR ELYC"/>
    <property type="match status" value="1"/>
</dbReference>
<reference evidence="2 3" key="1">
    <citation type="submission" date="2020-04" db="EMBL/GenBank/DDBJ databases">
        <title>Massilia sp. nov., a cold adapted bacteria isolated from Arctic soil.</title>
        <authorList>
            <person name="Son J."/>
            <person name="Ka J.-O."/>
        </authorList>
    </citation>
    <scope>NUCLEOTIDE SEQUENCE [LARGE SCALE GENOMIC DNA]</scope>
    <source>
        <strain evidence="2 3">ML15P13</strain>
    </source>
</reference>
<dbReference type="InterPro" id="IPR003848">
    <property type="entry name" value="DUF218"/>
</dbReference>
<feature type="domain" description="DUF218" evidence="1">
    <location>
        <begin position="38"/>
        <end position="149"/>
    </location>
</feature>
<dbReference type="Gene3D" id="3.40.50.620">
    <property type="entry name" value="HUPs"/>
    <property type="match status" value="1"/>
</dbReference>
<name>A0A7Y2P0A8_9BURK</name>
<accession>A0A7Y2P0A8</accession>
<proteinExistence type="predicted"/>
<dbReference type="AlphaFoldDB" id="A0A7Y2P0A8"/>
<gene>
    <name evidence="2" type="ORF">HGB41_13115</name>
</gene>
<dbReference type="PANTHER" id="PTHR30336">
    <property type="entry name" value="INNER MEMBRANE PROTEIN, PROBABLE PERMEASE"/>
    <property type="match status" value="1"/>
</dbReference>
<evidence type="ECO:0000313" key="3">
    <source>
        <dbReference type="Proteomes" id="UP000533905"/>
    </source>
</evidence>
<evidence type="ECO:0000313" key="2">
    <source>
        <dbReference type="EMBL" id="NNG23934.1"/>
    </source>
</evidence>
<dbReference type="InterPro" id="IPR014729">
    <property type="entry name" value="Rossmann-like_a/b/a_fold"/>
</dbReference>